<proteinExistence type="predicted"/>
<comment type="caution">
    <text evidence="1">The sequence shown here is derived from an EMBL/GenBank/DDBJ whole genome shotgun (WGS) entry which is preliminary data.</text>
</comment>
<accession>A0AAE0BZ46</accession>
<dbReference type="EMBL" id="LGRX02031753">
    <property type="protein sequence ID" value="KAK3244530.1"/>
    <property type="molecule type" value="Genomic_DNA"/>
</dbReference>
<gene>
    <name evidence="1" type="ORF">CYMTET_45858</name>
</gene>
<protein>
    <submittedName>
        <fullName evidence="1">Uncharacterized protein</fullName>
    </submittedName>
</protein>
<dbReference type="Proteomes" id="UP001190700">
    <property type="component" value="Unassembled WGS sequence"/>
</dbReference>
<evidence type="ECO:0000313" key="2">
    <source>
        <dbReference type="Proteomes" id="UP001190700"/>
    </source>
</evidence>
<organism evidence="1 2">
    <name type="scientific">Cymbomonas tetramitiformis</name>
    <dbReference type="NCBI Taxonomy" id="36881"/>
    <lineage>
        <taxon>Eukaryota</taxon>
        <taxon>Viridiplantae</taxon>
        <taxon>Chlorophyta</taxon>
        <taxon>Pyramimonadophyceae</taxon>
        <taxon>Pyramimonadales</taxon>
        <taxon>Pyramimonadaceae</taxon>
        <taxon>Cymbomonas</taxon>
    </lineage>
</organism>
<name>A0AAE0BZ46_9CHLO</name>
<dbReference type="AlphaFoldDB" id="A0AAE0BZ46"/>
<sequence length="481" mass="53593">MAPRLRAHRTCNLSTRGSLRARWLSLRGGRFGLPDKCAKPRNLWIVIRPWSITFYNSPSRVLCQPVAQLPTSNMAEAVMRDGEVENKHVELRTLDMSFFRFAKCPPGSHVTENGDPIAEDDISIETWGHQMRLAAQRIENLVDYDQGVKEINRIVRDESELGPMTGVWQVCSASGLQRLLKLVHGDACGGVVPPHVTLLHGGHSMCGAVSVTRRFSILQTQKGFSMRMKISELQIEQNVVMDVAICHRGDPLMVQGNAFFGKLGFLVRTYRQGESLVVHRSHSSDHRVFDVLEVFSLKPSGMPKKASLESTNGSQEYLEVKYFYTDKAQREKGAEPMLVAEMICQLHDPDVLRLSDDKYCTFHGNRLDAMKDVVGTTSHFKEPPPDVADVENLHLSPAGVRAIVDNSYKTLSHGIRGVDQRAITPPSSQNRTRIEYVNMQDSLPGSVLVPPVPLEMERRPAQMQPKGLYGAVSAGSHLPAI</sequence>
<keyword evidence="2" id="KW-1185">Reference proteome</keyword>
<evidence type="ECO:0000313" key="1">
    <source>
        <dbReference type="EMBL" id="KAK3244530.1"/>
    </source>
</evidence>
<reference evidence="1 2" key="1">
    <citation type="journal article" date="2015" name="Genome Biol. Evol.">
        <title>Comparative Genomics of a Bacterivorous Green Alga Reveals Evolutionary Causalities and Consequences of Phago-Mixotrophic Mode of Nutrition.</title>
        <authorList>
            <person name="Burns J.A."/>
            <person name="Paasch A."/>
            <person name="Narechania A."/>
            <person name="Kim E."/>
        </authorList>
    </citation>
    <scope>NUCLEOTIDE SEQUENCE [LARGE SCALE GENOMIC DNA]</scope>
    <source>
        <strain evidence="1 2">PLY_AMNH</strain>
    </source>
</reference>